<sequence length="186" mass="19885">MERMAEGRQGCTGKGEGVSWPWGWVFLKNVTAGRRGAHLNNRDGMNEACWGGEGRGGEGRKRAEATPHCAVISGYCLTGEKCTASAAAREPGFSSGPFRLCSSQLPGLTPAAPPLREPAGRSEENLSLPRDVAVGIDDRRCPGDPSNCRRKETVNGTVVSLRPSEHRQHPDPSLPVSPSRRARAAD</sequence>
<name>A0AAD7SA49_9TELE</name>
<comment type="caution">
    <text evidence="2">The sequence shown here is derived from an EMBL/GenBank/DDBJ whole genome shotgun (WGS) entry which is preliminary data.</text>
</comment>
<evidence type="ECO:0000256" key="1">
    <source>
        <dbReference type="SAM" id="MobiDB-lite"/>
    </source>
</evidence>
<dbReference type="Proteomes" id="UP001221898">
    <property type="component" value="Unassembled WGS sequence"/>
</dbReference>
<organism evidence="2 3">
    <name type="scientific">Aldrovandia affinis</name>
    <dbReference type="NCBI Taxonomy" id="143900"/>
    <lineage>
        <taxon>Eukaryota</taxon>
        <taxon>Metazoa</taxon>
        <taxon>Chordata</taxon>
        <taxon>Craniata</taxon>
        <taxon>Vertebrata</taxon>
        <taxon>Euteleostomi</taxon>
        <taxon>Actinopterygii</taxon>
        <taxon>Neopterygii</taxon>
        <taxon>Teleostei</taxon>
        <taxon>Notacanthiformes</taxon>
        <taxon>Halosauridae</taxon>
        <taxon>Aldrovandia</taxon>
    </lineage>
</organism>
<protein>
    <submittedName>
        <fullName evidence="2">Uncharacterized protein</fullName>
    </submittedName>
</protein>
<feature type="compositionally biased region" description="Basic and acidic residues" evidence="1">
    <location>
        <begin position="136"/>
        <end position="153"/>
    </location>
</feature>
<gene>
    <name evidence="2" type="ORF">AAFF_G00419620</name>
</gene>
<dbReference type="AlphaFoldDB" id="A0AAD7SA49"/>
<evidence type="ECO:0000313" key="2">
    <source>
        <dbReference type="EMBL" id="KAJ8398765.1"/>
    </source>
</evidence>
<accession>A0AAD7SA49</accession>
<feature type="region of interest" description="Disordered" evidence="1">
    <location>
        <begin position="109"/>
        <end position="186"/>
    </location>
</feature>
<dbReference type="EMBL" id="JAINUG010000088">
    <property type="protein sequence ID" value="KAJ8398765.1"/>
    <property type="molecule type" value="Genomic_DNA"/>
</dbReference>
<reference evidence="2" key="1">
    <citation type="journal article" date="2023" name="Science">
        <title>Genome structures resolve the early diversification of teleost fishes.</title>
        <authorList>
            <person name="Parey E."/>
            <person name="Louis A."/>
            <person name="Montfort J."/>
            <person name="Bouchez O."/>
            <person name="Roques C."/>
            <person name="Iampietro C."/>
            <person name="Lluch J."/>
            <person name="Castinel A."/>
            <person name="Donnadieu C."/>
            <person name="Desvignes T."/>
            <person name="Floi Bucao C."/>
            <person name="Jouanno E."/>
            <person name="Wen M."/>
            <person name="Mejri S."/>
            <person name="Dirks R."/>
            <person name="Jansen H."/>
            <person name="Henkel C."/>
            <person name="Chen W.J."/>
            <person name="Zahm M."/>
            <person name="Cabau C."/>
            <person name="Klopp C."/>
            <person name="Thompson A.W."/>
            <person name="Robinson-Rechavi M."/>
            <person name="Braasch I."/>
            <person name="Lecointre G."/>
            <person name="Bobe J."/>
            <person name="Postlethwait J.H."/>
            <person name="Berthelot C."/>
            <person name="Roest Crollius H."/>
            <person name="Guiguen Y."/>
        </authorList>
    </citation>
    <scope>NUCLEOTIDE SEQUENCE</scope>
    <source>
        <strain evidence="2">NC1722</strain>
    </source>
</reference>
<evidence type="ECO:0000313" key="3">
    <source>
        <dbReference type="Proteomes" id="UP001221898"/>
    </source>
</evidence>
<proteinExistence type="predicted"/>
<keyword evidence="3" id="KW-1185">Reference proteome</keyword>